<proteinExistence type="predicted"/>
<dbReference type="RefSeq" id="WP_104372120.1">
    <property type="nucleotide sequence ID" value="NZ_BFAV01000119.1"/>
</dbReference>
<dbReference type="Proteomes" id="UP000239549">
    <property type="component" value="Unassembled WGS sequence"/>
</dbReference>
<comment type="caution">
    <text evidence="2">The sequence shown here is derived from an EMBL/GenBank/DDBJ whole genome shotgun (WGS) entry which is preliminary data.</text>
</comment>
<sequence>MKEPFKFQTLPERIAALFTEIHSDTAIDLLHNNDEYGQLHQRKGELTERHPFISAVLEGEGPVALSREEHKILTDYLDTATRMEDMERMQLYFRGHTGSFSYLKKIGAL</sequence>
<dbReference type="OrthoDB" id="1807429at2"/>
<dbReference type="Pfam" id="PF20369">
    <property type="entry name" value="DUF6664"/>
    <property type="match status" value="1"/>
</dbReference>
<name>A0A2L2XCE5_9FIRM</name>
<organism evidence="2 3">
    <name type="scientific">Desulfocucumis palustris</name>
    <dbReference type="NCBI Taxonomy" id="1898651"/>
    <lineage>
        <taxon>Bacteria</taxon>
        <taxon>Bacillati</taxon>
        <taxon>Bacillota</taxon>
        <taxon>Clostridia</taxon>
        <taxon>Eubacteriales</taxon>
        <taxon>Desulfocucumaceae</taxon>
        <taxon>Desulfocucumis</taxon>
    </lineage>
</organism>
<keyword evidence="3" id="KW-1185">Reference proteome</keyword>
<protein>
    <recommendedName>
        <fullName evidence="1">DUF6664 domain-containing protein</fullName>
    </recommendedName>
</protein>
<evidence type="ECO:0000259" key="1">
    <source>
        <dbReference type="Pfam" id="PF20369"/>
    </source>
</evidence>
<feature type="domain" description="DUF6664" evidence="1">
    <location>
        <begin position="5"/>
        <end position="109"/>
    </location>
</feature>
<dbReference type="AlphaFoldDB" id="A0A2L2XCE5"/>
<dbReference type="InterPro" id="IPR046605">
    <property type="entry name" value="DUF6664"/>
</dbReference>
<dbReference type="EMBL" id="BFAV01000119">
    <property type="protein sequence ID" value="GBF33782.1"/>
    <property type="molecule type" value="Genomic_DNA"/>
</dbReference>
<gene>
    <name evidence="2" type="ORF">DCCM_2893</name>
</gene>
<reference evidence="3" key="1">
    <citation type="submission" date="2018-02" db="EMBL/GenBank/DDBJ databases">
        <title>Genome sequence of Desulfocucumis palustris strain NAW-5.</title>
        <authorList>
            <person name="Watanabe M."/>
            <person name="Kojima H."/>
            <person name="Fukui M."/>
        </authorList>
    </citation>
    <scope>NUCLEOTIDE SEQUENCE [LARGE SCALE GENOMIC DNA]</scope>
    <source>
        <strain evidence="3">NAW-5</strain>
    </source>
</reference>
<evidence type="ECO:0000313" key="2">
    <source>
        <dbReference type="EMBL" id="GBF33782.1"/>
    </source>
</evidence>
<accession>A0A2L2XCE5</accession>
<evidence type="ECO:0000313" key="3">
    <source>
        <dbReference type="Proteomes" id="UP000239549"/>
    </source>
</evidence>